<evidence type="ECO:0000256" key="1">
    <source>
        <dbReference type="SAM" id="Phobius"/>
    </source>
</evidence>
<feature type="transmembrane region" description="Helical" evidence="1">
    <location>
        <begin position="31"/>
        <end position="50"/>
    </location>
</feature>
<evidence type="ECO:0000313" key="3">
    <source>
        <dbReference type="Proteomes" id="UP000214746"/>
    </source>
</evidence>
<comment type="caution">
    <text evidence="2">The sequence shown here is derived from an EMBL/GenBank/DDBJ whole genome shotgun (WGS) entry which is preliminary data.</text>
</comment>
<gene>
    <name evidence="2" type="ORF">CBW46_017870</name>
</gene>
<keyword evidence="1" id="KW-0812">Transmembrane</keyword>
<keyword evidence="3" id="KW-1185">Reference proteome</keyword>
<dbReference type="Proteomes" id="UP000214746">
    <property type="component" value="Unassembled WGS sequence"/>
</dbReference>
<dbReference type="EMBL" id="NHRJ02000015">
    <property type="protein sequence ID" value="PZE19584.1"/>
    <property type="molecule type" value="Genomic_DNA"/>
</dbReference>
<feature type="transmembrane region" description="Helical" evidence="1">
    <location>
        <begin position="70"/>
        <end position="93"/>
    </location>
</feature>
<protein>
    <recommendedName>
        <fullName evidence="4">Permease</fullName>
    </recommendedName>
</protein>
<feature type="transmembrane region" description="Helical" evidence="1">
    <location>
        <begin position="108"/>
        <end position="132"/>
    </location>
</feature>
<evidence type="ECO:0000313" key="2">
    <source>
        <dbReference type="EMBL" id="PZE19584.1"/>
    </source>
</evidence>
<organism evidence="2 3">
    <name type="scientific">Paenibacillus xerothermodurans</name>
    <dbReference type="NCBI Taxonomy" id="1977292"/>
    <lineage>
        <taxon>Bacteria</taxon>
        <taxon>Bacillati</taxon>
        <taxon>Bacillota</taxon>
        <taxon>Bacilli</taxon>
        <taxon>Bacillales</taxon>
        <taxon>Paenibacillaceae</taxon>
        <taxon>Paenibacillus</taxon>
    </lineage>
</organism>
<proteinExistence type="predicted"/>
<reference evidence="2" key="1">
    <citation type="submission" date="2018-06" db="EMBL/GenBank/DDBJ databases">
        <title>Paenibacillus xerothermodurans sp. nov. an extremely dry heat resistant spore forming bacterium isolated from the soil of Cape Canaveral, Florida.</title>
        <authorList>
            <person name="Seuylemezian A."/>
            <person name="Kaur N."/>
            <person name="Patil P."/>
            <person name="Patil P."/>
            <person name="Mayilraj S."/>
            <person name="Vaishampayan P."/>
        </authorList>
    </citation>
    <scope>NUCLEOTIDE SEQUENCE [LARGE SCALE GENOMIC DNA]</scope>
    <source>
        <strain evidence="2">ATCC 27380</strain>
    </source>
</reference>
<feature type="transmembrane region" description="Helical" evidence="1">
    <location>
        <begin position="5"/>
        <end position="25"/>
    </location>
</feature>
<sequence>MARKIIASIISTILSTIFLLFLLSIGEDDVIAVSVVIALIVFVVTLFYGVPISILIHHLTKKFQETRRRLISLIYHLLFGFAFVLIISLIVYFDHLENLTHYWNETHFYFVAAIVASFFLWLTEVIICKLAGKKH</sequence>
<dbReference type="AlphaFoldDB" id="A0A2W1N6Y5"/>
<keyword evidence="1" id="KW-1133">Transmembrane helix</keyword>
<name>A0A2W1N6Y5_PAEXE</name>
<evidence type="ECO:0008006" key="4">
    <source>
        <dbReference type="Google" id="ProtNLM"/>
    </source>
</evidence>
<keyword evidence="1" id="KW-0472">Membrane</keyword>
<accession>A0A2W1N6Y5</accession>